<dbReference type="EMBL" id="JACRSZ010000005">
    <property type="protein sequence ID" value="MBC8572690.1"/>
    <property type="molecule type" value="Genomic_DNA"/>
</dbReference>
<accession>A0ABR7N8F8</accession>
<sequence>MSRKYQLIALDMDGTVLNDKKEIDEETRSAIHEALAAGVEVVFCTGRSFSEMRDILKDFPDMHYLCGESGALVLDLQKGETLHREEVSREIAEIMMAAGKRKDLMTCVFSDGICCVKKEHMLHMDRYQMGQYQKMYEKTCNPMEENVLERLLKEEGPVEKINLYHTSPDERLETRKWLEQQKIQAELVDSETSSLECSPLGVSKASGLKSLCARLGLGMEQVVMVGDADNDIEAMKAAGMAVAMGNANAHVKAVCDLEVADNNHQGCAQAIRMVCGEEAYNRQALEQLKVVGGEDD</sequence>
<evidence type="ECO:0000313" key="2">
    <source>
        <dbReference type="Proteomes" id="UP000657421"/>
    </source>
</evidence>
<dbReference type="RefSeq" id="WP_249307721.1">
    <property type="nucleotide sequence ID" value="NZ_JACRSZ010000005.1"/>
</dbReference>
<dbReference type="SFLD" id="SFLDG01140">
    <property type="entry name" value="C2.B:_Phosphomannomutase_and_P"/>
    <property type="match status" value="1"/>
</dbReference>
<dbReference type="NCBIfam" id="TIGR00099">
    <property type="entry name" value="Cof-subfamily"/>
    <property type="match status" value="1"/>
</dbReference>
<dbReference type="InterPro" id="IPR006379">
    <property type="entry name" value="HAD-SF_hydro_IIB"/>
</dbReference>
<dbReference type="PROSITE" id="PS01228">
    <property type="entry name" value="COF_1"/>
    <property type="match status" value="1"/>
</dbReference>
<protein>
    <submittedName>
        <fullName evidence="1">Cof-type HAD-IIB family hydrolase</fullName>
    </submittedName>
</protein>
<name>A0ABR7N8F8_9FIRM</name>
<dbReference type="GO" id="GO:0016787">
    <property type="term" value="F:hydrolase activity"/>
    <property type="evidence" value="ECO:0007669"/>
    <property type="project" value="UniProtKB-KW"/>
</dbReference>
<gene>
    <name evidence="1" type="ORF">H8716_06265</name>
</gene>
<keyword evidence="2" id="KW-1185">Reference proteome</keyword>
<keyword evidence="1" id="KW-0378">Hydrolase</keyword>
<proteinExistence type="predicted"/>
<comment type="caution">
    <text evidence="1">The sequence shown here is derived from an EMBL/GenBank/DDBJ whole genome shotgun (WGS) entry which is preliminary data.</text>
</comment>
<dbReference type="PANTHER" id="PTHR10000:SF8">
    <property type="entry name" value="HAD SUPERFAMILY HYDROLASE-LIKE, TYPE 3"/>
    <property type="match status" value="1"/>
</dbReference>
<reference evidence="1 2" key="1">
    <citation type="submission" date="2020-08" db="EMBL/GenBank/DDBJ databases">
        <title>Genome public.</title>
        <authorList>
            <person name="Liu C."/>
            <person name="Sun Q."/>
        </authorList>
    </citation>
    <scope>NUCLEOTIDE SEQUENCE [LARGE SCALE GENOMIC DNA]</scope>
    <source>
        <strain evidence="1 2">NSJ-46</strain>
    </source>
</reference>
<organism evidence="1 2">
    <name type="scientific">Jingyaoa shaoxingensis</name>
    <dbReference type="NCBI Taxonomy" id="2763671"/>
    <lineage>
        <taxon>Bacteria</taxon>
        <taxon>Bacillati</taxon>
        <taxon>Bacillota</taxon>
        <taxon>Clostridia</taxon>
        <taxon>Lachnospirales</taxon>
        <taxon>Lachnospiraceae</taxon>
        <taxon>Jingyaoa</taxon>
    </lineage>
</organism>
<dbReference type="Pfam" id="PF08282">
    <property type="entry name" value="Hydrolase_3"/>
    <property type="match status" value="1"/>
</dbReference>
<dbReference type="InterPro" id="IPR036412">
    <property type="entry name" value="HAD-like_sf"/>
</dbReference>
<dbReference type="NCBIfam" id="TIGR01484">
    <property type="entry name" value="HAD-SF-IIB"/>
    <property type="match status" value="1"/>
</dbReference>
<dbReference type="Proteomes" id="UP000657421">
    <property type="component" value="Unassembled WGS sequence"/>
</dbReference>
<dbReference type="Gene3D" id="3.30.1240.10">
    <property type="match status" value="1"/>
</dbReference>
<dbReference type="InterPro" id="IPR023214">
    <property type="entry name" value="HAD_sf"/>
</dbReference>
<dbReference type="SFLD" id="SFLDS00003">
    <property type="entry name" value="Haloacid_Dehalogenase"/>
    <property type="match status" value="1"/>
</dbReference>
<dbReference type="InterPro" id="IPR000150">
    <property type="entry name" value="Cof"/>
</dbReference>
<dbReference type="SUPFAM" id="SSF56784">
    <property type="entry name" value="HAD-like"/>
    <property type="match status" value="1"/>
</dbReference>
<evidence type="ECO:0000313" key="1">
    <source>
        <dbReference type="EMBL" id="MBC8572690.1"/>
    </source>
</evidence>
<dbReference type="Gene3D" id="3.40.50.1000">
    <property type="entry name" value="HAD superfamily/HAD-like"/>
    <property type="match status" value="1"/>
</dbReference>
<dbReference type="PANTHER" id="PTHR10000">
    <property type="entry name" value="PHOSPHOSERINE PHOSPHATASE"/>
    <property type="match status" value="1"/>
</dbReference>